<dbReference type="CDD" id="cd01300">
    <property type="entry name" value="YtcJ_like"/>
    <property type="match status" value="1"/>
</dbReference>
<dbReference type="GO" id="GO:0016810">
    <property type="term" value="F:hydrolase activity, acting on carbon-nitrogen (but not peptide) bonds"/>
    <property type="evidence" value="ECO:0007669"/>
    <property type="project" value="InterPro"/>
</dbReference>
<proteinExistence type="predicted"/>
<dbReference type="PANTHER" id="PTHR22642:SF20">
    <property type="entry name" value="AMIDOHYDROLASE 3 DOMAIN-CONTAINING PROTEIN"/>
    <property type="match status" value="1"/>
</dbReference>
<comment type="caution">
    <text evidence="2">The sequence shown here is derived from an EMBL/GenBank/DDBJ whole genome shotgun (WGS) entry which is preliminary data.</text>
</comment>
<dbReference type="Gene3D" id="2.30.40.10">
    <property type="entry name" value="Urease, subunit C, domain 1"/>
    <property type="match status" value="1"/>
</dbReference>
<organism evidence="2 3">
    <name type="scientific">Leucobacter massiliensis</name>
    <dbReference type="NCBI Taxonomy" id="1686285"/>
    <lineage>
        <taxon>Bacteria</taxon>
        <taxon>Bacillati</taxon>
        <taxon>Actinomycetota</taxon>
        <taxon>Actinomycetes</taxon>
        <taxon>Micrococcales</taxon>
        <taxon>Microbacteriaceae</taxon>
        <taxon>Leucobacter</taxon>
    </lineage>
</organism>
<dbReference type="Proteomes" id="UP000238650">
    <property type="component" value="Unassembled WGS sequence"/>
</dbReference>
<dbReference type="InterPro" id="IPR013108">
    <property type="entry name" value="Amidohydro_3"/>
</dbReference>
<dbReference type="Gene3D" id="3.20.20.140">
    <property type="entry name" value="Metal-dependent hydrolases"/>
    <property type="match status" value="1"/>
</dbReference>
<dbReference type="InterPro" id="IPR011059">
    <property type="entry name" value="Metal-dep_hydrolase_composite"/>
</dbReference>
<evidence type="ECO:0000259" key="1">
    <source>
        <dbReference type="Pfam" id="PF07969"/>
    </source>
</evidence>
<dbReference type="Gene3D" id="3.10.310.70">
    <property type="match status" value="1"/>
</dbReference>
<dbReference type="InterPro" id="IPR033932">
    <property type="entry name" value="YtcJ-like"/>
</dbReference>
<dbReference type="AlphaFoldDB" id="A0A2S9QNW2"/>
<keyword evidence="2" id="KW-0378">Hydrolase</keyword>
<dbReference type="OrthoDB" id="3238066at2"/>
<dbReference type="PANTHER" id="PTHR22642">
    <property type="entry name" value="IMIDAZOLONEPROPIONASE"/>
    <property type="match status" value="1"/>
</dbReference>
<accession>A0A2S9QNW2</accession>
<dbReference type="EMBL" id="MWZD01000017">
    <property type="protein sequence ID" value="PRI11274.1"/>
    <property type="molecule type" value="Genomic_DNA"/>
</dbReference>
<evidence type="ECO:0000313" key="3">
    <source>
        <dbReference type="Proteomes" id="UP000238650"/>
    </source>
</evidence>
<feature type="domain" description="Amidohydrolase 3" evidence="1">
    <location>
        <begin position="54"/>
        <end position="541"/>
    </location>
</feature>
<keyword evidence="3" id="KW-1185">Reference proteome</keyword>
<evidence type="ECO:0000313" key="2">
    <source>
        <dbReference type="EMBL" id="PRI11274.1"/>
    </source>
</evidence>
<dbReference type="SUPFAM" id="SSF51556">
    <property type="entry name" value="Metallo-dependent hydrolases"/>
    <property type="match status" value="1"/>
</dbReference>
<dbReference type="SUPFAM" id="SSF51338">
    <property type="entry name" value="Composite domain of metallo-dependent hydrolases"/>
    <property type="match status" value="1"/>
</dbReference>
<protein>
    <submittedName>
        <fullName evidence="2">Amidohydrolase</fullName>
    </submittedName>
</protein>
<sequence>MPTTIYRNATVFTADAAPFPAVVDAFAVTDGRFSAVGSLDEVRTAVSGAEALAELDLGGAFVSPGIIDSHSHLTGFGNALSKVQLRDCGSLDEIQQRLLAAREADPEAPRILGISWLFDAIEGGKPTAAMIDEVLPEVPAYLDANDLHSVWVNSAALREMGITRDTPDPIGGEIARDENGDATGMLYETAGTQYAWNFLEAQHTEADTVRALDLAFETYLGVGVTGATEMSLNAPQVAALRAIVARDGRLPFPITAHWIIEPSGDTARDLAAVEGIVRLRDEIAASDAAPWLRIAGVKLIMDGVIDACTATMRAPYANGSNAEPIWNAERVMPVVAAADRAGLQIAMHAIGDRTSEIALDAVEQAIRENGPRPRRHRIEHLESVADTTIARMAELGVTASMQPVHCDPAVLDNWKAMLGDARGEAGFPWHKFREAGVALTLGTDAPTAPHEPLPNLYIALTAGSVLSPELPPYHPERVFTPAEALTALTAGGAYAGEMEDSCGRVSVGLDANFIVLDVNPLEAAPSALLGARVLSTYVRGEEMHRA</sequence>
<dbReference type="Pfam" id="PF07969">
    <property type="entry name" value="Amidohydro_3"/>
    <property type="match status" value="1"/>
</dbReference>
<dbReference type="RefSeq" id="WP_105805724.1">
    <property type="nucleotide sequence ID" value="NZ_MWZD01000017.1"/>
</dbReference>
<gene>
    <name evidence="2" type="ORF">B4915_10550</name>
</gene>
<reference evidence="2 3" key="1">
    <citation type="journal article" date="2017" name="New Microbes New Infect">
        <title>Genome sequence of 'Leucobacter massiliensis' sp. nov. isolated from human pharynx after travel to the 2014 Hajj.</title>
        <authorList>
            <person name="Leangapichart T."/>
            <person name="Gautret P."/>
            <person name="Nguyen T.T."/>
            <person name="Armstrong N."/>
            <person name="Rolain J.M."/>
        </authorList>
    </citation>
    <scope>NUCLEOTIDE SEQUENCE [LARGE SCALE GENOMIC DNA]</scope>
    <source>
        <strain evidence="2 3">122RC15</strain>
    </source>
</reference>
<name>A0A2S9QNW2_9MICO</name>
<dbReference type="InterPro" id="IPR032466">
    <property type="entry name" value="Metal_Hydrolase"/>
</dbReference>